<dbReference type="OrthoDB" id="10624110at2759"/>
<dbReference type="Gene3D" id="3.40.190.10">
    <property type="entry name" value="Periplasmic binding protein-like II"/>
    <property type="match status" value="2"/>
</dbReference>
<reference evidence="8" key="1">
    <citation type="journal article" date="2022" name="Cell">
        <title>Repeat-based holocentromeres influence genome architecture and karyotype evolution.</title>
        <authorList>
            <person name="Hofstatter P.G."/>
            <person name="Thangavel G."/>
            <person name="Lux T."/>
            <person name="Neumann P."/>
            <person name="Vondrak T."/>
            <person name="Novak P."/>
            <person name="Zhang M."/>
            <person name="Costa L."/>
            <person name="Castellani M."/>
            <person name="Scott A."/>
            <person name="Toegelov H."/>
            <person name="Fuchs J."/>
            <person name="Mata-Sucre Y."/>
            <person name="Dias Y."/>
            <person name="Vanzela A.L.L."/>
            <person name="Huettel B."/>
            <person name="Almeida C.C.S."/>
            <person name="Simkova H."/>
            <person name="Souza G."/>
            <person name="Pedrosa-Harand A."/>
            <person name="Macas J."/>
            <person name="Mayer K.F.X."/>
            <person name="Houben A."/>
            <person name="Marques A."/>
        </authorList>
    </citation>
    <scope>NUCLEOTIDE SEQUENCE</scope>
    <source>
        <strain evidence="8">RhyBre1mFocal</strain>
    </source>
</reference>
<dbReference type="PRINTS" id="PR00039">
    <property type="entry name" value="HTHLYSR"/>
</dbReference>
<sequence>MPRVCGRIEPQGIPDLLRWSITSAYGQRVDLDPRRLLILRGVARAGSISAAARALGWTQPAVSQHLARLEREAGTPLLLRGPGGVRATEAGQGLLARADAIAGELHVAQEELAALNALRAGRVRLTAFPSAAATLVPAAVAALAERHPGVQVALVVAEPPEATAAVRAGDADLAVVFGHDGPPPGLEPLRWRELAVEPVHLVVPPGHPAVGAGRLAPLHAERWIAGCVRCREHLVGRCERAGFSPAIAHETDDHVVVQHLVARGLGVTALPASALAAYRHPEVVVVDCADLGTRRTGLAHRPGAEAVPATAALVAELVRHAG</sequence>
<proteinExistence type="inferred from homology"/>
<dbReference type="AlphaFoldDB" id="A0A9P9Z821"/>
<dbReference type="Proteomes" id="UP001151287">
    <property type="component" value="Unassembled WGS sequence"/>
</dbReference>
<keyword evidence="5" id="KW-0238">DNA-binding</keyword>
<evidence type="ECO:0000256" key="2">
    <source>
        <dbReference type="ARBA" id="ARBA00009437"/>
    </source>
</evidence>
<dbReference type="EMBL" id="JAMQYH010000052">
    <property type="protein sequence ID" value="KAJ1684023.1"/>
    <property type="molecule type" value="Genomic_DNA"/>
</dbReference>
<dbReference type="SUPFAM" id="SSF46785">
    <property type="entry name" value="Winged helix' DNA-binding domain"/>
    <property type="match status" value="1"/>
</dbReference>
<comment type="caution">
    <text evidence="8">The sequence shown here is derived from an EMBL/GenBank/DDBJ whole genome shotgun (WGS) entry which is preliminary data.</text>
</comment>
<accession>A0A9P9Z821</accession>
<evidence type="ECO:0000313" key="8">
    <source>
        <dbReference type="EMBL" id="KAJ1684023.1"/>
    </source>
</evidence>
<keyword evidence="4" id="KW-0805">Transcription regulation</keyword>
<evidence type="ECO:0000256" key="4">
    <source>
        <dbReference type="ARBA" id="ARBA00023015"/>
    </source>
</evidence>
<dbReference type="Pfam" id="PF03466">
    <property type="entry name" value="LysR_substrate"/>
    <property type="match status" value="1"/>
</dbReference>
<dbReference type="GO" id="GO:0003700">
    <property type="term" value="F:DNA-binding transcription factor activity"/>
    <property type="evidence" value="ECO:0007669"/>
    <property type="project" value="InterPro"/>
</dbReference>
<evidence type="ECO:0000256" key="5">
    <source>
        <dbReference type="ARBA" id="ARBA00023125"/>
    </source>
</evidence>
<evidence type="ECO:0000259" key="7">
    <source>
        <dbReference type="PROSITE" id="PS50931"/>
    </source>
</evidence>
<dbReference type="Gene3D" id="1.10.10.10">
    <property type="entry name" value="Winged helix-like DNA-binding domain superfamily/Winged helix DNA-binding domain"/>
    <property type="match status" value="1"/>
</dbReference>
<dbReference type="InterPro" id="IPR036390">
    <property type="entry name" value="WH_DNA-bd_sf"/>
</dbReference>
<keyword evidence="6" id="KW-0804">Transcription</keyword>
<dbReference type="InterPro" id="IPR050950">
    <property type="entry name" value="HTH-type_LysR_regulators"/>
</dbReference>
<evidence type="ECO:0000256" key="3">
    <source>
        <dbReference type="ARBA" id="ARBA00018907"/>
    </source>
</evidence>
<dbReference type="SUPFAM" id="SSF53850">
    <property type="entry name" value="Periplasmic binding protein-like II"/>
    <property type="match status" value="1"/>
</dbReference>
<dbReference type="PROSITE" id="PS50931">
    <property type="entry name" value="HTH_LYSR"/>
    <property type="match status" value="1"/>
</dbReference>
<dbReference type="PANTHER" id="PTHR30419">
    <property type="entry name" value="HTH-TYPE TRANSCRIPTIONAL REGULATOR YBHD"/>
    <property type="match status" value="1"/>
</dbReference>
<evidence type="ECO:0000256" key="1">
    <source>
        <dbReference type="ARBA" id="ARBA00003782"/>
    </source>
</evidence>
<dbReference type="InterPro" id="IPR005119">
    <property type="entry name" value="LysR_subst-bd"/>
</dbReference>
<dbReference type="CDD" id="cd08423">
    <property type="entry name" value="PBP2_LTTR_like_6"/>
    <property type="match status" value="1"/>
</dbReference>
<gene>
    <name evidence="8" type="ORF">LUZ63_020763</name>
</gene>
<dbReference type="Pfam" id="PF00126">
    <property type="entry name" value="HTH_1"/>
    <property type="match status" value="1"/>
</dbReference>
<name>A0A9P9Z821_9POAL</name>
<evidence type="ECO:0000313" key="9">
    <source>
        <dbReference type="Proteomes" id="UP001151287"/>
    </source>
</evidence>
<keyword evidence="9" id="KW-1185">Reference proteome</keyword>
<dbReference type="GO" id="GO:0003677">
    <property type="term" value="F:DNA binding"/>
    <property type="evidence" value="ECO:0007669"/>
    <property type="project" value="UniProtKB-KW"/>
</dbReference>
<evidence type="ECO:0000256" key="6">
    <source>
        <dbReference type="ARBA" id="ARBA00023163"/>
    </source>
</evidence>
<dbReference type="InterPro" id="IPR000847">
    <property type="entry name" value="LysR_HTH_N"/>
</dbReference>
<protein>
    <recommendedName>
        <fullName evidence="3">Probable RuBisCO transcriptional regulator</fullName>
    </recommendedName>
</protein>
<comment type="function">
    <text evidence="1">Trans-acting transcriptional regulator of RuBisCO genes (rbcL and rbcS) expression.</text>
</comment>
<dbReference type="GO" id="GO:0005829">
    <property type="term" value="C:cytosol"/>
    <property type="evidence" value="ECO:0007669"/>
    <property type="project" value="TreeGrafter"/>
</dbReference>
<comment type="similarity">
    <text evidence="2">Belongs to the LysR transcriptional regulatory family.</text>
</comment>
<dbReference type="InterPro" id="IPR036388">
    <property type="entry name" value="WH-like_DNA-bd_sf"/>
</dbReference>
<dbReference type="PANTHER" id="PTHR30419:SF8">
    <property type="entry name" value="NITROGEN ASSIMILATION TRANSCRIPTIONAL ACTIVATOR-RELATED"/>
    <property type="match status" value="1"/>
</dbReference>
<organism evidence="8 9">
    <name type="scientific">Rhynchospora breviuscula</name>
    <dbReference type="NCBI Taxonomy" id="2022672"/>
    <lineage>
        <taxon>Eukaryota</taxon>
        <taxon>Viridiplantae</taxon>
        <taxon>Streptophyta</taxon>
        <taxon>Embryophyta</taxon>
        <taxon>Tracheophyta</taxon>
        <taxon>Spermatophyta</taxon>
        <taxon>Magnoliopsida</taxon>
        <taxon>Liliopsida</taxon>
        <taxon>Poales</taxon>
        <taxon>Cyperaceae</taxon>
        <taxon>Cyperoideae</taxon>
        <taxon>Rhynchosporeae</taxon>
        <taxon>Rhynchospora</taxon>
    </lineage>
</organism>
<feature type="domain" description="HTH lysR-type" evidence="7">
    <location>
        <begin position="31"/>
        <end position="88"/>
    </location>
</feature>